<proteinExistence type="predicted"/>
<evidence type="ECO:0000313" key="2">
    <source>
        <dbReference type="EMBL" id="NIJ51602.1"/>
    </source>
</evidence>
<accession>A0ABX0UF26</accession>
<reference evidence="2 3" key="1">
    <citation type="submission" date="2020-03" db="EMBL/GenBank/DDBJ databases">
        <title>Genomic Encyclopedia of Type Strains, Phase IV (KMG-IV): sequencing the most valuable type-strain genomes for metagenomic binning, comparative biology and taxonomic classification.</title>
        <authorList>
            <person name="Goeker M."/>
        </authorList>
    </citation>
    <scope>NUCLEOTIDE SEQUENCE [LARGE SCALE GENOMIC DNA]</scope>
    <source>
        <strain evidence="2 3">DSM 102865</strain>
    </source>
</reference>
<name>A0ABX0UF26_9BACT</name>
<organism evidence="2 3">
    <name type="scientific">Dyadobacter arcticus</name>
    <dbReference type="NCBI Taxonomy" id="1078754"/>
    <lineage>
        <taxon>Bacteria</taxon>
        <taxon>Pseudomonadati</taxon>
        <taxon>Bacteroidota</taxon>
        <taxon>Cytophagia</taxon>
        <taxon>Cytophagales</taxon>
        <taxon>Spirosomataceae</taxon>
        <taxon>Dyadobacter</taxon>
    </lineage>
</organism>
<evidence type="ECO:0000313" key="3">
    <source>
        <dbReference type="Proteomes" id="UP001179181"/>
    </source>
</evidence>
<comment type="caution">
    <text evidence="2">The sequence shown here is derived from an EMBL/GenBank/DDBJ whole genome shotgun (WGS) entry which is preliminary data.</text>
</comment>
<evidence type="ECO:0000259" key="1">
    <source>
        <dbReference type="Pfam" id="PF18480"/>
    </source>
</evidence>
<dbReference type="InterPro" id="IPR041049">
    <property type="entry name" value="DUF5615"/>
</dbReference>
<feature type="domain" description="DUF5615" evidence="1">
    <location>
        <begin position="3"/>
        <end position="91"/>
    </location>
</feature>
<keyword evidence="3" id="KW-1185">Reference proteome</keyword>
<dbReference type="Proteomes" id="UP001179181">
    <property type="component" value="Unassembled WGS sequence"/>
</dbReference>
<dbReference type="Pfam" id="PF18480">
    <property type="entry name" value="DUF5615"/>
    <property type="match status" value="1"/>
</dbReference>
<protein>
    <submittedName>
        <fullName evidence="2">Nuclease of putative toxin-antitoxin system</fullName>
    </submittedName>
</protein>
<dbReference type="EMBL" id="JAASQJ010000001">
    <property type="protein sequence ID" value="NIJ51602.1"/>
    <property type="molecule type" value="Genomic_DNA"/>
</dbReference>
<sequence>MPKYLIDVNLPYHCSLWNSDQFIHQKDLNDEWLDSQIWNYALINNLTILTRDSDFSIRISTSSPPPRVVHFQLGNIKAADLFKLLYKNWARSPN</sequence>
<gene>
    <name evidence="2" type="ORF">FHS68_000758</name>
</gene>
<dbReference type="RefSeq" id="WP_167267335.1">
    <property type="nucleotide sequence ID" value="NZ_JAASQJ010000001.1"/>
</dbReference>